<feature type="transmembrane region" description="Helical" evidence="7">
    <location>
        <begin position="46"/>
        <end position="65"/>
    </location>
</feature>
<protein>
    <recommendedName>
        <fullName evidence="7">TRAP transporter large permease protein</fullName>
    </recommendedName>
</protein>
<keyword evidence="6 7" id="KW-0472">Membrane</keyword>
<feature type="transmembrane region" description="Helical" evidence="7">
    <location>
        <begin position="269"/>
        <end position="292"/>
    </location>
</feature>
<accession>A0AAW8CGF1</accession>
<evidence type="ECO:0000256" key="5">
    <source>
        <dbReference type="ARBA" id="ARBA00022989"/>
    </source>
</evidence>
<evidence type="ECO:0000256" key="7">
    <source>
        <dbReference type="RuleBase" id="RU369079"/>
    </source>
</evidence>
<feature type="transmembrane region" description="Helical" evidence="7">
    <location>
        <begin position="77"/>
        <end position="97"/>
    </location>
</feature>
<feature type="transmembrane region" description="Helical" evidence="7">
    <location>
        <begin position="398"/>
        <end position="422"/>
    </location>
</feature>
<dbReference type="Pfam" id="PF06808">
    <property type="entry name" value="DctM"/>
    <property type="match status" value="1"/>
</dbReference>
<sequence>MLWLFLGSLFLLLFLGVPVALSMLLSASLMLFQMDMFDTQLIAENFVMGTNNFPLMAIPFFMLTGEIMKHGGISERIINFAMSIVGHIKGGLGYVVIISGLIFAGLSGSAVADTAALGAILIPMMVARNYEASRSTGLICAAGIISVVIPPSIPMIIYGITAGASITKLFMGGAIPGLLMIAGLWITWKILYRNEELTIERKQNYKERLIAFKSAFWPLLLPVIIIVGLRGGIFTPTEAGVVAAIYAAIVSLTYGNLTVDKVQLIFINTIKTTSMVMFVAAAAMISGFAITVAQIPMELVEFIKGITNNPIVLMLIIMIFLLFVGCVMDLIPAVLIFVPVLLPVLRAYNIDIVYFGIMMVINLSIGLITPPVGTVLYVGSGIAKLGINDITKGIAPFLFVYFIILLLMVFIPDIVIVPMNWLS</sequence>
<keyword evidence="2" id="KW-1003">Cell membrane</keyword>
<dbReference type="PANTHER" id="PTHR33362">
    <property type="entry name" value="SIALIC ACID TRAP TRANSPORTER PERMEASE PROTEIN SIAT-RELATED"/>
    <property type="match status" value="1"/>
</dbReference>
<dbReference type="InterPro" id="IPR004681">
    <property type="entry name" value="TRAP_DctM"/>
</dbReference>
<feature type="transmembrane region" description="Helical" evidence="7">
    <location>
        <begin position="209"/>
        <end position="233"/>
    </location>
</feature>
<comment type="similarity">
    <text evidence="7">Belongs to the TRAP transporter large permease family.</text>
</comment>
<evidence type="ECO:0000313" key="10">
    <source>
        <dbReference type="Proteomes" id="UP001230466"/>
    </source>
</evidence>
<keyword evidence="5 7" id="KW-1133">Transmembrane helix</keyword>
<proteinExistence type="inferred from homology"/>
<dbReference type="AlphaFoldDB" id="A0AAW8CGF1"/>
<evidence type="ECO:0000259" key="8">
    <source>
        <dbReference type="Pfam" id="PF06808"/>
    </source>
</evidence>
<comment type="subunit">
    <text evidence="7">The complex comprises the extracytoplasmic solute receptor protein and the two transmembrane proteins.</text>
</comment>
<organism evidence="9 10">
    <name type="scientific">Pasteurella atlantica</name>
    <dbReference type="NCBI Taxonomy" id="2827233"/>
    <lineage>
        <taxon>Bacteria</taxon>
        <taxon>Pseudomonadati</taxon>
        <taxon>Pseudomonadota</taxon>
        <taxon>Gammaproteobacteria</taxon>
        <taxon>Pasteurellales</taxon>
        <taxon>Pasteurellaceae</taxon>
        <taxon>Pasteurella</taxon>
    </lineage>
</organism>
<evidence type="ECO:0000256" key="3">
    <source>
        <dbReference type="ARBA" id="ARBA00022519"/>
    </source>
</evidence>
<feature type="transmembrane region" description="Helical" evidence="7">
    <location>
        <begin position="166"/>
        <end position="188"/>
    </location>
</feature>
<keyword evidence="4 7" id="KW-0812">Transmembrane</keyword>
<evidence type="ECO:0000256" key="1">
    <source>
        <dbReference type="ARBA" id="ARBA00004429"/>
    </source>
</evidence>
<dbReference type="GO" id="GO:0005886">
    <property type="term" value="C:plasma membrane"/>
    <property type="evidence" value="ECO:0007669"/>
    <property type="project" value="UniProtKB-SubCell"/>
</dbReference>
<dbReference type="RefSeq" id="WP_211597340.1">
    <property type="nucleotide sequence ID" value="NZ_JAGRQI010000004.1"/>
</dbReference>
<keyword evidence="3 7" id="KW-0997">Cell inner membrane</keyword>
<dbReference type="Proteomes" id="UP001230466">
    <property type="component" value="Unassembled WGS sequence"/>
</dbReference>
<comment type="function">
    <text evidence="7">Part of the tripartite ATP-independent periplasmic (TRAP) transport system.</text>
</comment>
<gene>
    <name evidence="9" type="ORF">QJU78_02820</name>
</gene>
<comment type="caution">
    <text evidence="9">The sequence shown here is derived from an EMBL/GenBank/DDBJ whole genome shotgun (WGS) entry which is preliminary data.</text>
</comment>
<reference evidence="9" key="1">
    <citation type="journal article" date="2023" name="Front. Microbiol.">
        <title>Phylogeography and host specificity of Pasteurellaceae pathogenic to sea-farmed fish in the north-east Atlantic.</title>
        <authorList>
            <person name="Gulla S."/>
            <person name="Colquhoun D.J."/>
            <person name="Olsen A.B."/>
            <person name="Spilsberg B."/>
            <person name="Lagesen K."/>
            <person name="Aakesson C.P."/>
            <person name="Strom S."/>
            <person name="Manji F."/>
            <person name="Birkbeck T.H."/>
            <person name="Nilsen H.K."/>
        </authorList>
    </citation>
    <scope>NUCLEOTIDE SEQUENCE</scope>
    <source>
        <strain evidence="9">VIB1234</strain>
    </source>
</reference>
<feature type="transmembrane region" description="Helical" evidence="7">
    <location>
        <begin position="138"/>
        <end position="160"/>
    </location>
</feature>
<evidence type="ECO:0000256" key="4">
    <source>
        <dbReference type="ARBA" id="ARBA00022692"/>
    </source>
</evidence>
<dbReference type="InterPro" id="IPR010656">
    <property type="entry name" value="DctM"/>
</dbReference>
<evidence type="ECO:0000256" key="2">
    <source>
        <dbReference type="ARBA" id="ARBA00022475"/>
    </source>
</evidence>
<feature type="transmembrane region" description="Helical" evidence="7">
    <location>
        <begin position="312"/>
        <end position="345"/>
    </location>
</feature>
<feature type="transmembrane region" description="Helical" evidence="7">
    <location>
        <begin position="103"/>
        <end position="126"/>
    </location>
</feature>
<dbReference type="PIRSF" id="PIRSF006066">
    <property type="entry name" value="HI0050"/>
    <property type="match status" value="1"/>
</dbReference>
<evidence type="ECO:0000256" key="6">
    <source>
        <dbReference type="ARBA" id="ARBA00023136"/>
    </source>
</evidence>
<feature type="transmembrane region" description="Helical" evidence="7">
    <location>
        <begin position="239"/>
        <end position="257"/>
    </location>
</feature>
<keyword evidence="7" id="KW-0813">Transport</keyword>
<evidence type="ECO:0000313" key="9">
    <source>
        <dbReference type="EMBL" id="MDP8186714.1"/>
    </source>
</evidence>
<dbReference type="EMBL" id="JASAYJ010000004">
    <property type="protein sequence ID" value="MDP8186714.1"/>
    <property type="molecule type" value="Genomic_DNA"/>
</dbReference>
<comment type="subcellular location">
    <subcellularLocation>
        <location evidence="1 7">Cell inner membrane</location>
        <topology evidence="1 7">Multi-pass membrane protein</topology>
    </subcellularLocation>
</comment>
<feature type="domain" description="TRAP C4-dicarboxylate transport system permease DctM subunit" evidence="8">
    <location>
        <begin position="6"/>
        <end position="413"/>
    </location>
</feature>
<dbReference type="GO" id="GO:0022857">
    <property type="term" value="F:transmembrane transporter activity"/>
    <property type="evidence" value="ECO:0007669"/>
    <property type="project" value="UniProtKB-UniRule"/>
</dbReference>
<dbReference type="PANTHER" id="PTHR33362:SF4">
    <property type="entry name" value="2,3-DIKETO-L-GULONATE TRAP TRANSPORTER LARGE PERMEASE PROTEIN YIAN"/>
    <property type="match status" value="1"/>
</dbReference>
<dbReference type="NCBIfam" id="TIGR00786">
    <property type="entry name" value="dctM"/>
    <property type="match status" value="1"/>
</dbReference>
<feature type="transmembrane region" description="Helical" evidence="7">
    <location>
        <begin position="352"/>
        <end position="378"/>
    </location>
</feature>
<name>A0AAW8CGF1_9PAST</name>